<feature type="region of interest" description="Disordered" evidence="4">
    <location>
        <begin position="1"/>
        <end position="69"/>
    </location>
</feature>
<feature type="compositionally biased region" description="Polar residues" evidence="4">
    <location>
        <begin position="56"/>
        <end position="69"/>
    </location>
</feature>
<name>A0A9W8HPI5_9FUNG</name>
<keyword evidence="3" id="KW-0677">Repeat</keyword>
<evidence type="ECO:0000256" key="3">
    <source>
        <dbReference type="ARBA" id="ARBA00022737"/>
    </source>
</evidence>
<reference evidence="5" key="1">
    <citation type="submission" date="2022-07" db="EMBL/GenBank/DDBJ databases">
        <title>Phylogenomic reconstructions and comparative analyses of Kickxellomycotina fungi.</title>
        <authorList>
            <person name="Reynolds N.K."/>
            <person name="Stajich J.E."/>
            <person name="Barry K."/>
            <person name="Grigoriev I.V."/>
            <person name="Crous P."/>
            <person name="Smith M.E."/>
        </authorList>
    </citation>
    <scope>NUCLEOTIDE SEQUENCE</scope>
    <source>
        <strain evidence="5">NRRL 1565</strain>
    </source>
</reference>
<dbReference type="PANTHER" id="PTHR13923:SF11">
    <property type="entry name" value="SECRETORY 31, ISOFORM D"/>
    <property type="match status" value="1"/>
</dbReference>
<sequence length="218" mass="23550">MASLRSQVESERQTASSSSMYQDFSCGGHADAGHWNDPPTVVFKPHNLQPKKKQPETSPNGAASDTSSFMMVDKAVTPNGTAIAEEAESTGNRNAGSATAAKPLTSLVDLPEAREEQATTLTSTLRRIIDSIPLNAATPMTKRMIEDTNKRLAFLDERLPALDDTLVSSACIIALLIDKGLLSEAADAHRNLMQAGYEAELKWLVGIKRVIELRQKSA</sequence>
<dbReference type="EMBL" id="JANBUO010003686">
    <property type="protein sequence ID" value="KAJ2789858.1"/>
    <property type="molecule type" value="Genomic_DNA"/>
</dbReference>
<accession>A0A9W8HPI5</accession>
<comment type="caution">
    <text evidence="5">The sequence shown here is derived from an EMBL/GenBank/DDBJ whole genome shotgun (WGS) entry which is preliminary data.</text>
</comment>
<evidence type="ECO:0008006" key="7">
    <source>
        <dbReference type="Google" id="ProtNLM"/>
    </source>
</evidence>
<feature type="compositionally biased region" description="Polar residues" evidence="4">
    <location>
        <begin position="1"/>
        <end position="22"/>
    </location>
</feature>
<dbReference type="Proteomes" id="UP001140094">
    <property type="component" value="Unassembled WGS sequence"/>
</dbReference>
<dbReference type="InterPro" id="IPR040251">
    <property type="entry name" value="SEC31-like"/>
</dbReference>
<evidence type="ECO:0000256" key="1">
    <source>
        <dbReference type="ARBA" id="ARBA00022448"/>
    </source>
</evidence>
<keyword evidence="2" id="KW-0853">WD repeat</keyword>
<evidence type="ECO:0000256" key="2">
    <source>
        <dbReference type="ARBA" id="ARBA00022574"/>
    </source>
</evidence>
<proteinExistence type="predicted"/>
<keyword evidence="6" id="KW-1185">Reference proteome</keyword>
<dbReference type="GO" id="GO:0007029">
    <property type="term" value="P:endoplasmic reticulum organization"/>
    <property type="evidence" value="ECO:0007669"/>
    <property type="project" value="TreeGrafter"/>
</dbReference>
<evidence type="ECO:0000313" key="6">
    <source>
        <dbReference type="Proteomes" id="UP001140094"/>
    </source>
</evidence>
<dbReference type="Gene3D" id="1.20.940.10">
    <property type="entry name" value="Functional domain of the splicing factor Prp18"/>
    <property type="match status" value="1"/>
</dbReference>
<dbReference type="AlphaFoldDB" id="A0A9W8HPI5"/>
<organism evidence="5 6">
    <name type="scientific">Coemansia guatemalensis</name>
    <dbReference type="NCBI Taxonomy" id="2761395"/>
    <lineage>
        <taxon>Eukaryota</taxon>
        <taxon>Fungi</taxon>
        <taxon>Fungi incertae sedis</taxon>
        <taxon>Zoopagomycota</taxon>
        <taxon>Kickxellomycotina</taxon>
        <taxon>Kickxellomycetes</taxon>
        <taxon>Kickxellales</taxon>
        <taxon>Kickxellaceae</taxon>
        <taxon>Coemansia</taxon>
    </lineage>
</organism>
<keyword evidence="1" id="KW-0813">Transport</keyword>
<dbReference type="PANTHER" id="PTHR13923">
    <property type="entry name" value="SEC31-RELATED PROTEIN"/>
    <property type="match status" value="1"/>
</dbReference>
<evidence type="ECO:0000313" key="5">
    <source>
        <dbReference type="EMBL" id="KAJ2789858.1"/>
    </source>
</evidence>
<dbReference type="OrthoDB" id="542917at2759"/>
<dbReference type="GO" id="GO:0005198">
    <property type="term" value="F:structural molecule activity"/>
    <property type="evidence" value="ECO:0007669"/>
    <property type="project" value="TreeGrafter"/>
</dbReference>
<gene>
    <name evidence="5" type="ORF">H4R20_007106</name>
</gene>
<evidence type="ECO:0000256" key="4">
    <source>
        <dbReference type="SAM" id="MobiDB-lite"/>
    </source>
</evidence>
<dbReference type="GO" id="GO:0090110">
    <property type="term" value="P:COPII-coated vesicle cargo loading"/>
    <property type="evidence" value="ECO:0007669"/>
    <property type="project" value="TreeGrafter"/>
</dbReference>
<protein>
    <recommendedName>
        <fullName evidence="7">SRA1/Sec31 domain-containing protein</fullName>
    </recommendedName>
</protein>
<dbReference type="GO" id="GO:0070971">
    <property type="term" value="C:endoplasmic reticulum exit site"/>
    <property type="evidence" value="ECO:0007669"/>
    <property type="project" value="TreeGrafter"/>
</dbReference>
<dbReference type="GO" id="GO:0030127">
    <property type="term" value="C:COPII vesicle coat"/>
    <property type="evidence" value="ECO:0007669"/>
    <property type="project" value="TreeGrafter"/>
</dbReference>